<dbReference type="SUPFAM" id="SSF53223">
    <property type="entry name" value="Aminoacid dehydrogenase-like, N-terminal domain"/>
    <property type="match status" value="1"/>
</dbReference>
<dbReference type="PANTHER" id="PTHR42722">
    <property type="entry name" value="LEUCINE DEHYDROGENASE"/>
    <property type="match status" value="1"/>
</dbReference>
<dbReference type="CDD" id="cd01075">
    <property type="entry name" value="NAD_bind_Leu_Phe_Val_DH"/>
    <property type="match status" value="1"/>
</dbReference>
<evidence type="ECO:0000256" key="5">
    <source>
        <dbReference type="ARBA" id="ARBA00012136"/>
    </source>
</evidence>
<keyword evidence="7" id="KW-0101">Branched-chain amino acid catabolism</keyword>
<feature type="domain" description="Glutamate/phenylalanine/leucine/valine/L-tryptophan dehydrogenase C-terminal" evidence="12">
    <location>
        <begin position="166"/>
        <end position="376"/>
    </location>
</feature>
<dbReference type="Gene3D" id="3.40.50.720">
    <property type="entry name" value="NAD(P)-binding Rossmann-like Domain"/>
    <property type="match status" value="1"/>
</dbReference>
<dbReference type="PIRSF" id="PIRSF000188">
    <property type="entry name" value="Phe_leu_dh"/>
    <property type="match status" value="1"/>
</dbReference>
<dbReference type="InterPro" id="IPR006096">
    <property type="entry name" value="Glu/Leu/Phe/Val/Trp_DH_C"/>
</dbReference>
<comment type="subunit">
    <text evidence="4">Homodimer.</text>
</comment>
<evidence type="ECO:0000313" key="14">
    <source>
        <dbReference type="Proteomes" id="UP001500058"/>
    </source>
</evidence>
<evidence type="ECO:0000259" key="12">
    <source>
        <dbReference type="SMART" id="SM00839"/>
    </source>
</evidence>
<proteinExistence type="inferred from homology"/>
<evidence type="ECO:0000256" key="9">
    <source>
        <dbReference type="ARBA" id="ARBA00023027"/>
    </source>
</evidence>
<dbReference type="RefSeq" id="WP_344632368.1">
    <property type="nucleotide sequence ID" value="NZ_BAAATJ010000019.1"/>
</dbReference>
<dbReference type="PROSITE" id="PS00074">
    <property type="entry name" value="GLFV_DEHYDROGENASE"/>
    <property type="match status" value="1"/>
</dbReference>
<evidence type="ECO:0000256" key="10">
    <source>
        <dbReference type="ARBA" id="ARBA00048547"/>
    </source>
</evidence>
<gene>
    <name evidence="13" type="ORF">GCM10010420_39080</name>
</gene>
<dbReference type="InterPro" id="IPR006095">
    <property type="entry name" value="Glu/Leu/Phe/Val/Trp_DH"/>
</dbReference>
<keyword evidence="8 11" id="KW-0560">Oxidoreductase</keyword>
<comment type="caution">
    <text evidence="13">The sequence shown here is derived from an EMBL/GenBank/DDBJ whole genome shotgun (WGS) entry which is preliminary data.</text>
</comment>
<dbReference type="Gene3D" id="3.40.50.10860">
    <property type="entry name" value="Leucine Dehydrogenase, chain A, domain 1"/>
    <property type="match status" value="1"/>
</dbReference>
<protein>
    <recommendedName>
        <fullName evidence="6">Valine dehydrogenase</fullName>
        <ecNumber evidence="5">1.4.1.23</ecNumber>
    </recommendedName>
</protein>
<dbReference type="InterPro" id="IPR016211">
    <property type="entry name" value="Glu/Phe/Leu/Val/Trp_DH_bac/arc"/>
</dbReference>
<evidence type="ECO:0000256" key="2">
    <source>
        <dbReference type="ARBA" id="ARBA00005109"/>
    </source>
</evidence>
<dbReference type="Proteomes" id="UP001500058">
    <property type="component" value="Unassembled WGS sequence"/>
</dbReference>
<dbReference type="PRINTS" id="PR00082">
    <property type="entry name" value="GLFDHDRGNASE"/>
</dbReference>
<organism evidence="13 14">
    <name type="scientific">Streptomyces glaucosporus</name>
    <dbReference type="NCBI Taxonomy" id="284044"/>
    <lineage>
        <taxon>Bacteria</taxon>
        <taxon>Bacillati</taxon>
        <taxon>Actinomycetota</taxon>
        <taxon>Actinomycetes</taxon>
        <taxon>Kitasatosporales</taxon>
        <taxon>Streptomycetaceae</taxon>
        <taxon>Streptomyces</taxon>
    </lineage>
</organism>
<evidence type="ECO:0000256" key="8">
    <source>
        <dbReference type="ARBA" id="ARBA00023002"/>
    </source>
</evidence>
<evidence type="ECO:0000313" key="13">
    <source>
        <dbReference type="EMBL" id="GAA2407225.1"/>
    </source>
</evidence>
<reference evidence="14" key="1">
    <citation type="journal article" date="2019" name="Int. J. Syst. Evol. Microbiol.">
        <title>The Global Catalogue of Microorganisms (GCM) 10K type strain sequencing project: providing services to taxonomists for standard genome sequencing and annotation.</title>
        <authorList>
            <consortium name="The Broad Institute Genomics Platform"/>
            <consortium name="The Broad Institute Genome Sequencing Center for Infectious Disease"/>
            <person name="Wu L."/>
            <person name="Ma J."/>
        </authorList>
    </citation>
    <scope>NUCLEOTIDE SEQUENCE [LARGE SCALE GENOMIC DNA]</scope>
    <source>
        <strain evidence="14">JCM 6921</strain>
    </source>
</reference>
<keyword evidence="9" id="KW-0520">NAD</keyword>
<keyword evidence="14" id="KW-1185">Reference proteome</keyword>
<dbReference type="SMART" id="SM00839">
    <property type="entry name" value="ELFV_dehydrog"/>
    <property type="match status" value="1"/>
</dbReference>
<evidence type="ECO:0000256" key="3">
    <source>
        <dbReference type="ARBA" id="ARBA00006382"/>
    </source>
</evidence>
<dbReference type="EC" id="1.4.1.23" evidence="5"/>
<dbReference type="Pfam" id="PF02812">
    <property type="entry name" value="ELFV_dehydrog_N"/>
    <property type="match status" value="1"/>
</dbReference>
<dbReference type="InterPro" id="IPR033524">
    <property type="entry name" value="Glu/Leu/Phe/Val_DH_AS"/>
</dbReference>
<comment type="pathway">
    <text evidence="2">Amino-acid degradation; L-valine degradation.</text>
</comment>
<comment type="catalytic activity">
    <reaction evidence="10">
        <text>L-valine + NAD(+) + H2O = 3-methyl-2-oxobutanoate + NH4(+) + NADH + H(+)</text>
        <dbReference type="Rhea" id="RHEA:30763"/>
        <dbReference type="ChEBI" id="CHEBI:11851"/>
        <dbReference type="ChEBI" id="CHEBI:15377"/>
        <dbReference type="ChEBI" id="CHEBI:15378"/>
        <dbReference type="ChEBI" id="CHEBI:28938"/>
        <dbReference type="ChEBI" id="CHEBI:57540"/>
        <dbReference type="ChEBI" id="CHEBI:57762"/>
        <dbReference type="ChEBI" id="CHEBI:57945"/>
        <dbReference type="EC" id="1.4.1.23"/>
    </reaction>
</comment>
<sequence>MTDVRPAVSADGPVETKALHTLFHSERGGHEQVVLCQDRETGLKAVIAIHSTALGPALGGTRFHAYASADDPEEAAVLDALNLARGMSYKNALAGLDHGGGKAVIIGDPEQLKSEALLEAYGRFVASLGGRYVTACDVGTYVQDMDVVSRTCRWVTGRSPENGGAGDSSVLTAFGVFQGMRASAKHLWGEPTLRGRRVGVAGVGKVGHHLVEHLLEDGAEVVITDVRPEAVDRVRAAHPEVTAVADTDALIRTEGLDVYAPCALGGALNDETVPVLTARVVCGAANNQLAHPGVEKDLADRGILYAPDYVVNSGGVIQVADELHGFDFARAKAKAEKIYDTTLSIFERATADGVPPAVAADRIAEQRMADARRAGRA</sequence>
<comment type="similarity">
    <text evidence="3 11">Belongs to the Glu/Leu/Phe/Val dehydrogenases family.</text>
</comment>
<dbReference type="EMBL" id="BAAATJ010000019">
    <property type="protein sequence ID" value="GAA2407225.1"/>
    <property type="molecule type" value="Genomic_DNA"/>
</dbReference>
<dbReference type="InterPro" id="IPR036291">
    <property type="entry name" value="NAD(P)-bd_dom_sf"/>
</dbReference>
<accession>A0ABP5VMN5</accession>
<comment type="subcellular location">
    <subcellularLocation>
        <location evidence="1">Cytoplasm</location>
    </subcellularLocation>
</comment>
<evidence type="ECO:0000256" key="7">
    <source>
        <dbReference type="ARBA" id="ARBA00022456"/>
    </source>
</evidence>
<dbReference type="InterPro" id="IPR046346">
    <property type="entry name" value="Aminoacid_DH-like_N_sf"/>
</dbReference>
<dbReference type="InterPro" id="IPR006097">
    <property type="entry name" value="Glu/Leu/Phe/Val/Trp_DH_dimer"/>
</dbReference>
<evidence type="ECO:0000256" key="11">
    <source>
        <dbReference type="RuleBase" id="RU004417"/>
    </source>
</evidence>
<dbReference type="Pfam" id="PF00208">
    <property type="entry name" value="ELFV_dehydrog"/>
    <property type="match status" value="1"/>
</dbReference>
<evidence type="ECO:0000256" key="1">
    <source>
        <dbReference type="ARBA" id="ARBA00004496"/>
    </source>
</evidence>
<dbReference type="PANTHER" id="PTHR42722:SF1">
    <property type="entry name" value="VALINE DEHYDROGENASE"/>
    <property type="match status" value="1"/>
</dbReference>
<evidence type="ECO:0000256" key="4">
    <source>
        <dbReference type="ARBA" id="ARBA00011738"/>
    </source>
</evidence>
<evidence type="ECO:0000256" key="6">
    <source>
        <dbReference type="ARBA" id="ARBA00017332"/>
    </source>
</evidence>
<dbReference type="SUPFAM" id="SSF51735">
    <property type="entry name" value="NAD(P)-binding Rossmann-fold domains"/>
    <property type="match status" value="1"/>
</dbReference>
<name>A0ABP5VMN5_9ACTN</name>